<evidence type="ECO:0000313" key="2">
    <source>
        <dbReference type="Proteomes" id="UP001266305"/>
    </source>
</evidence>
<organism evidence="1 2">
    <name type="scientific">Saguinus oedipus</name>
    <name type="common">Cotton-top tamarin</name>
    <name type="synonym">Oedipomidas oedipus</name>
    <dbReference type="NCBI Taxonomy" id="9490"/>
    <lineage>
        <taxon>Eukaryota</taxon>
        <taxon>Metazoa</taxon>
        <taxon>Chordata</taxon>
        <taxon>Craniata</taxon>
        <taxon>Vertebrata</taxon>
        <taxon>Euteleostomi</taxon>
        <taxon>Mammalia</taxon>
        <taxon>Eutheria</taxon>
        <taxon>Euarchontoglires</taxon>
        <taxon>Primates</taxon>
        <taxon>Haplorrhini</taxon>
        <taxon>Platyrrhini</taxon>
        <taxon>Cebidae</taxon>
        <taxon>Callitrichinae</taxon>
        <taxon>Saguinus</taxon>
    </lineage>
</organism>
<sequence length="78" mass="8774">MEDEPHELEGLETGSLKTGKQTIELDDSGELLWSPWSPLGQEEACAFRQPRSLASFSTVTARRNPLHNSWGMELESEE</sequence>
<protein>
    <submittedName>
        <fullName evidence="1">Protein inca1</fullName>
    </submittedName>
</protein>
<dbReference type="Proteomes" id="UP001266305">
    <property type="component" value="Unassembled WGS sequence"/>
</dbReference>
<keyword evidence="2" id="KW-1185">Reference proteome</keyword>
<comment type="caution">
    <text evidence="1">The sequence shown here is derived from an EMBL/GenBank/DDBJ whole genome shotgun (WGS) entry which is preliminary data.</text>
</comment>
<evidence type="ECO:0000313" key="1">
    <source>
        <dbReference type="EMBL" id="KAK2111576.1"/>
    </source>
</evidence>
<accession>A0ABQ9VQZ5</accession>
<proteinExistence type="predicted"/>
<reference evidence="1 2" key="1">
    <citation type="submission" date="2023-05" db="EMBL/GenBank/DDBJ databases">
        <title>B98-5 Cell Line De Novo Hybrid Assembly: An Optical Mapping Approach.</title>
        <authorList>
            <person name="Kananen K."/>
            <person name="Auerbach J.A."/>
            <person name="Kautto E."/>
            <person name="Blachly J.S."/>
        </authorList>
    </citation>
    <scope>NUCLEOTIDE SEQUENCE [LARGE SCALE GENOMIC DNA]</scope>
    <source>
        <strain evidence="1">B95-8</strain>
        <tissue evidence="1">Cell line</tissue>
    </source>
</reference>
<name>A0ABQ9VQZ5_SAGOE</name>
<dbReference type="InterPro" id="IPR026238">
    <property type="entry name" value="INCA1"/>
</dbReference>
<dbReference type="PANTHER" id="PTHR37341:SF1">
    <property type="entry name" value="PROTEIN INCA1"/>
    <property type="match status" value="1"/>
</dbReference>
<dbReference type="PANTHER" id="PTHR37341">
    <property type="entry name" value="PROTEIN INCA1"/>
    <property type="match status" value="1"/>
</dbReference>
<dbReference type="EMBL" id="JASSZA010000005">
    <property type="protein sequence ID" value="KAK2111576.1"/>
    <property type="molecule type" value="Genomic_DNA"/>
</dbReference>
<gene>
    <name evidence="1" type="primary">INCA1</name>
    <name evidence="1" type="ORF">P7K49_011322</name>
</gene>